<dbReference type="EMBL" id="MLBY01000002">
    <property type="protein sequence ID" value="MEE7455540.1"/>
    <property type="molecule type" value="Genomic_DNA"/>
</dbReference>
<comment type="caution">
    <text evidence="11">The sequence shown here is derived from an EMBL/GenBank/DDBJ whole genome shotgun (WGS) entry which is preliminary data.</text>
</comment>
<keyword evidence="3" id="KW-1003">Cell membrane</keyword>
<evidence type="ECO:0000313" key="11">
    <source>
        <dbReference type="EMBL" id="MEE7455540.1"/>
    </source>
</evidence>
<dbReference type="Pfam" id="PF02397">
    <property type="entry name" value="Bac_transf"/>
    <property type="match status" value="1"/>
</dbReference>
<feature type="transmembrane region" description="Helical" evidence="9">
    <location>
        <begin position="45"/>
        <end position="66"/>
    </location>
</feature>
<keyword evidence="7 9" id="KW-0472">Membrane</keyword>
<dbReference type="Proteomes" id="UP001349262">
    <property type="component" value="Unassembled WGS sequence"/>
</dbReference>
<dbReference type="InterPro" id="IPR003362">
    <property type="entry name" value="Bact_transf"/>
</dbReference>
<dbReference type="PANTHER" id="PTHR30576">
    <property type="entry name" value="COLANIC BIOSYNTHESIS UDP-GLUCOSE LIPID CARRIER TRANSFERASE"/>
    <property type="match status" value="1"/>
</dbReference>
<evidence type="ECO:0000256" key="6">
    <source>
        <dbReference type="ARBA" id="ARBA00022989"/>
    </source>
</evidence>
<evidence type="ECO:0000256" key="4">
    <source>
        <dbReference type="ARBA" id="ARBA00022679"/>
    </source>
</evidence>
<evidence type="ECO:0000256" key="3">
    <source>
        <dbReference type="ARBA" id="ARBA00022475"/>
    </source>
</evidence>
<protein>
    <submittedName>
        <fullName evidence="11">UDP-phosphate galactose phosphotransferase</fullName>
    </submittedName>
</protein>
<evidence type="ECO:0000256" key="2">
    <source>
        <dbReference type="ARBA" id="ARBA00006464"/>
    </source>
</evidence>
<comment type="subcellular location">
    <subcellularLocation>
        <location evidence="1">Cell membrane</location>
    </subcellularLocation>
</comment>
<name>A0ABU7T4S1_9HYPH</name>
<evidence type="ECO:0000256" key="9">
    <source>
        <dbReference type="SAM" id="Phobius"/>
    </source>
</evidence>
<dbReference type="PANTHER" id="PTHR30576:SF4">
    <property type="entry name" value="UNDECAPRENYL-PHOSPHATE GALACTOSE PHOSPHOTRANSFERASE"/>
    <property type="match status" value="1"/>
</dbReference>
<evidence type="ECO:0000256" key="8">
    <source>
        <dbReference type="ARBA" id="ARBA00023169"/>
    </source>
</evidence>
<sequence>MSDQNLSLIGPRLKRASLLPLGMRPFGARRAADRVVKRGFDLSTALIALALLLPLLVLVALAIWMADGGSPFYSHRRLGRAQKNFGCLKFRTMRLDSQEALARHLAENPAALAEWTLTRKLKDDPRITPIGQVLRKSSLDELPQLINIVRGEMSIVGPRPIVDAEIEKYGDAASDYFTVRPGLTGAWQVSGRSDTSYAERVRLDRQYVASQSFTGDILIILRTIPAVFMVKGSY</sequence>
<gene>
    <name evidence="11" type="ORF">MRSR164_01520</name>
</gene>
<comment type="similarity">
    <text evidence="2">Belongs to the bacterial sugar transferase family.</text>
</comment>
<keyword evidence="8" id="KW-0270">Exopolysaccharide synthesis</keyword>
<accession>A0ABU7T4S1</accession>
<proteinExistence type="inferred from homology"/>
<evidence type="ECO:0000256" key="1">
    <source>
        <dbReference type="ARBA" id="ARBA00004236"/>
    </source>
</evidence>
<evidence type="ECO:0000256" key="7">
    <source>
        <dbReference type="ARBA" id="ARBA00023136"/>
    </source>
</evidence>
<keyword evidence="5 9" id="KW-0812">Transmembrane</keyword>
<feature type="domain" description="Bacterial sugar transferase" evidence="10">
    <location>
        <begin position="37"/>
        <end position="228"/>
    </location>
</feature>
<keyword evidence="12" id="KW-1185">Reference proteome</keyword>
<keyword evidence="6 9" id="KW-1133">Transmembrane helix</keyword>
<keyword evidence="4" id="KW-0808">Transferase</keyword>
<evidence type="ECO:0000256" key="5">
    <source>
        <dbReference type="ARBA" id="ARBA00022692"/>
    </source>
</evidence>
<organism evidence="11 12">
    <name type="scientific">Methylobacterium radiotolerans</name>
    <dbReference type="NCBI Taxonomy" id="31998"/>
    <lineage>
        <taxon>Bacteria</taxon>
        <taxon>Pseudomonadati</taxon>
        <taxon>Pseudomonadota</taxon>
        <taxon>Alphaproteobacteria</taxon>
        <taxon>Hyphomicrobiales</taxon>
        <taxon>Methylobacteriaceae</taxon>
        <taxon>Methylobacterium</taxon>
    </lineage>
</organism>
<evidence type="ECO:0000259" key="10">
    <source>
        <dbReference type="Pfam" id="PF02397"/>
    </source>
</evidence>
<evidence type="ECO:0000313" key="12">
    <source>
        <dbReference type="Proteomes" id="UP001349262"/>
    </source>
</evidence>
<reference evidence="11 12" key="1">
    <citation type="journal article" date="2012" name="Genet. Mol. Biol.">
        <title>Analysis of 16S rRNA and mxaF genes revealing insights into Methylobacterium niche-specific plant association.</title>
        <authorList>
            <person name="Dourado M.N."/>
            <person name="Andreote F.D."/>
            <person name="Dini-Andreote F."/>
            <person name="Conti R."/>
            <person name="Araujo J.M."/>
            <person name="Araujo W.L."/>
        </authorList>
    </citation>
    <scope>NUCLEOTIDE SEQUENCE [LARGE SCALE GENOMIC DNA]</scope>
    <source>
        <strain evidence="11 12">SR1.6/4</strain>
    </source>
</reference>